<name>A0AAU9CYJ9_9BACT</name>
<geneLocation type="plasmid" evidence="1 2">
    <name>pFA7</name>
</geneLocation>
<dbReference type="Proteomes" id="UP001348817">
    <property type="component" value="Plasmid pFA7"/>
</dbReference>
<dbReference type="AlphaFoldDB" id="A0AAU9CYJ9"/>
<proteinExistence type="predicted"/>
<evidence type="ECO:0000313" key="2">
    <source>
        <dbReference type="Proteomes" id="UP001348817"/>
    </source>
</evidence>
<dbReference type="KEGG" id="fax:FUAX_52840"/>
<dbReference type="EMBL" id="AP025321">
    <property type="protein sequence ID" value="BDD12852.1"/>
    <property type="molecule type" value="Genomic_DNA"/>
</dbReference>
<gene>
    <name evidence="1" type="ORF">FUAX_52840</name>
</gene>
<keyword evidence="1" id="KW-0614">Plasmid</keyword>
<reference evidence="1 2" key="1">
    <citation type="submission" date="2021-12" db="EMBL/GenBank/DDBJ databases">
        <title>Genome sequencing of bacteria with rrn-lacking chromosome and rrn-plasmid.</title>
        <authorList>
            <person name="Anda M."/>
            <person name="Iwasaki W."/>
        </authorList>
    </citation>
    <scope>NUCLEOTIDE SEQUENCE [LARGE SCALE GENOMIC DNA]</scope>
    <source>
        <strain evidence="1 2">DSM 100852</strain>
        <plasmid evidence="1 2">pFA7</plasmid>
    </source>
</reference>
<protein>
    <submittedName>
        <fullName evidence="1">Uncharacterized protein</fullName>
    </submittedName>
</protein>
<accession>A0AAU9CYJ9</accession>
<keyword evidence="2" id="KW-1185">Reference proteome</keyword>
<dbReference type="RefSeq" id="WP_338396093.1">
    <property type="nucleotide sequence ID" value="NZ_AP025321.1"/>
</dbReference>
<organism evidence="1 2">
    <name type="scientific">Fulvitalea axinellae</name>
    <dbReference type="NCBI Taxonomy" id="1182444"/>
    <lineage>
        <taxon>Bacteria</taxon>
        <taxon>Pseudomonadati</taxon>
        <taxon>Bacteroidota</taxon>
        <taxon>Cytophagia</taxon>
        <taxon>Cytophagales</taxon>
        <taxon>Persicobacteraceae</taxon>
        <taxon>Fulvitalea</taxon>
    </lineage>
</organism>
<sequence>MKMNRIVIYPKDIQAITGKSESGARRELVRIREKLGKASHQYVTVEEFCQYCGLSLESIRKLLNI</sequence>
<evidence type="ECO:0000313" key="1">
    <source>
        <dbReference type="EMBL" id="BDD12852.1"/>
    </source>
</evidence>